<dbReference type="Gramene" id="LPERR09G03060.1">
    <property type="protein sequence ID" value="LPERR09G03060.1"/>
    <property type="gene ID" value="LPERR09G03060"/>
</dbReference>
<dbReference type="PROSITE" id="PS00678">
    <property type="entry name" value="WD_REPEATS_1"/>
    <property type="match status" value="1"/>
</dbReference>
<dbReference type="EnsemblPlants" id="LPERR09G03060.1">
    <property type="protein sequence ID" value="LPERR09G03060.1"/>
    <property type="gene ID" value="LPERR09G03060"/>
</dbReference>
<keyword evidence="6" id="KW-1185">Reference proteome</keyword>
<protein>
    <submittedName>
        <fullName evidence="5">Uncharacterized protein</fullName>
    </submittedName>
</protein>
<dbReference type="SMART" id="SM00320">
    <property type="entry name" value="WD40"/>
    <property type="match status" value="4"/>
</dbReference>
<evidence type="ECO:0000313" key="6">
    <source>
        <dbReference type="Proteomes" id="UP000032180"/>
    </source>
</evidence>
<keyword evidence="1 3" id="KW-0853">WD repeat</keyword>
<reference evidence="5 6" key="1">
    <citation type="submission" date="2012-08" db="EMBL/GenBank/DDBJ databases">
        <title>Oryza genome evolution.</title>
        <authorList>
            <person name="Wing R.A."/>
        </authorList>
    </citation>
    <scope>NUCLEOTIDE SEQUENCE</scope>
</reference>
<dbReference type="Gene3D" id="2.130.10.10">
    <property type="entry name" value="YVTN repeat-like/Quinoprotein amine dehydrogenase"/>
    <property type="match status" value="1"/>
</dbReference>
<dbReference type="InterPro" id="IPR052596">
    <property type="entry name" value="AMBRA1_autophagy"/>
</dbReference>
<dbReference type="PANTHER" id="PTHR22874:SF1">
    <property type="entry name" value="ACTIVATING MOLECULE IN BECN1-REGULATED AUTOPHAGY PROTEIN 1"/>
    <property type="match status" value="1"/>
</dbReference>
<dbReference type="PANTHER" id="PTHR22874">
    <property type="entry name" value="ACTIVATING MOLECULE IN BECN1-REGULATED AUTOPHAGY PROTEIN 1"/>
    <property type="match status" value="1"/>
</dbReference>
<name>A0A0D9XC68_9ORYZ</name>
<dbReference type="SUPFAM" id="SSF50998">
    <property type="entry name" value="Quinoprotein alcohol dehydrogenase-like"/>
    <property type="match status" value="1"/>
</dbReference>
<dbReference type="Proteomes" id="UP000032180">
    <property type="component" value="Chromosome 9"/>
</dbReference>
<dbReference type="InterPro" id="IPR019775">
    <property type="entry name" value="WD40_repeat_CS"/>
</dbReference>
<dbReference type="FunFam" id="2.130.10.10:FF:000476">
    <property type="entry name" value="Activating molecule in BECN1-regulated autophagy protein"/>
    <property type="match status" value="1"/>
</dbReference>
<evidence type="ECO:0000313" key="5">
    <source>
        <dbReference type="EnsemblPlants" id="LPERR09G03060.1"/>
    </source>
</evidence>
<feature type="region of interest" description="Disordered" evidence="4">
    <location>
        <begin position="652"/>
        <end position="672"/>
    </location>
</feature>
<dbReference type="InterPro" id="IPR015943">
    <property type="entry name" value="WD40/YVTN_repeat-like_dom_sf"/>
</dbReference>
<dbReference type="GO" id="GO:0000045">
    <property type="term" value="P:autophagosome assembly"/>
    <property type="evidence" value="ECO:0007669"/>
    <property type="project" value="TreeGrafter"/>
</dbReference>
<proteinExistence type="predicted"/>
<organism evidence="5 6">
    <name type="scientific">Leersia perrieri</name>
    <dbReference type="NCBI Taxonomy" id="77586"/>
    <lineage>
        <taxon>Eukaryota</taxon>
        <taxon>Viridiplantae</taxon>
        <taxon>Streptophyta</taxon>
        <taxon>Embryophyta</taxon>
        <taxon>Tracheophyta</taxon>
        <taxon>Spermatophyta</taxon>
        <taxon>Magnoliopsida</taxon>
        <taxon>Liliopsida</taxon>
        <taxon>Poales</taxon>
        <taxon>Poaceae</taxon>
        <taxon>BOP clade</taxon>
        <taxon>Oryzoideae</taxon>
        <taxon>Oryzeae</taxon>
        <taxon>Oryzinae</taxon>
        <taxon>Leersia</taxon>
    </lineage>
</organism>
<dbReference type="AlphaFoldDB" id="A0A0D9XC68"/>
<dbReference type="Pfam" id="PF00400">
    <property type="entry name" value="WD40"/>
    <property type="match status" value="2"/>
</dbReference>
<feature type="repeat" description="WD" evidence="3">
    <location>
        <begin position="146"/>
        <end position="188"/>
    </location>
</feature>
<dbReference type="STRING" id="77586.A0A0D9XC68"/>
<evidence type="ECO:0000256" key="4">
    <source>
        <dbReference type="SAM" id="MobiDB-lite"/>
    </source>
</evidence>
<evidence type="ECO:0000256" key="1">
    <source>
        <dbReference type="ARBA" id="ARBA00022574"/>
    </source>
</evidence>
<dbReference type="GO" id="GO:0000423">
    <property type="term" value="P:mitophagy"/>
    <property type="evidence" value="ECO:0007669"/>
    <property type="project" value="TreeGrafter"/>
</dbReference>
<reference evidence="5" key="3">
    <citation type="submission" date="2015-04" db="UniProtKB">
        <authorList>
            <consortium name="EnsemblPlants"/>
        </authorList>
    </citation>
    <scope>IDENTIFICATION</scope>
</reference>
<dbReference type="PROSITE" id="PS50082">
    <property type="entry name" value="WD_REPEATS_2"/>
    <property type="match status" value="1"/>
</dbReference>
<evidence type="ECO:0000256" key="2">
    <source>
        <dbReference type="ARBA" id="ARBA00022737"/>
    </source>
</evidence>
<keyword evidence="2" id="KW-0677">Repeat</keyword>
<dbReference type="HOGENOM" id="CLU_011417_1_0_1"/>
<accession>A0A0D9XC68</accession>
<dbReference type="InterPro" id="IPR001680">
    <property type="entry name" value="WD40_rpt"/>
</dbReference>
<dbReference type="GO" id="GO:1990756">
    <property type="term" value="F:ubiquitin-like ligase-substrate adaptor activity"/>
    <property type="evidence" value="ECO:0007669"/>
    <property type="project" value="TreeGrafter"/>
</dbReference>
<sequence>MLEMTESWIEGSKNASTPESVSCLVSRYESLSRRPGKRNIYHLLAQREISPRTKHQAKKLWSGSPECATTSNDLAFWVTDARHDLFSWAESQSLHRWSAKYCPLLPAPRSTIAAAFSPDGRTLASSHGDHTVKIIDCETGKCLRVLIGHRRTPWVVRYHPLHPDIVASGSLDHEVCLWDAKTSRGIGSHFFYKPIASIAFHAKGELLAVASGHKLFIWDYNKRDEASSPSMILRTRRSLRAVQFHPHGAPYLLTAEVNNLDFADSELSHATSSGYSNFPSAVFFAIMNSACCPYSEPRYSSPCLIWPAYVRDDGSICLLRNDWASGSSNVQQPSDSETQQASHMVTPMDVCPGEPGVNNNDDTVSASLSTRIQMHTLSGRNSSRFHSSTAATDLQRFNGRDIAQISDMSSDMPNTEMPVHSRADVPNSMPMDLFTSSTIDAQMFLRDLEASHHHDSTGDAHSWELPFSQGWLMAQNQRGLRSVPFNNEVIGRLPGGTAGTDNLINESLYMYNLDRVGASSSNPITADSLRGLSQHTSDHHLLASVPVGAGSSLQGIQNGQAQVSVVSLGIGSEFATSLFAGDGADLPCTVKLRIWQHKIENPRAVLAPEACCLTISHAVLCSEMGTHFSPCGRFLVACVACLLPQTEVGEHVSQSPVQHDSTGAATSPTRHPLPSRRVMYELRVYSLEMETFGTVLVSRAIRAAHCLTSIQFSPTSEHILLAYGRRHNSLLRGIFMDGETTIPVYTVLEVYRVSDMELVRVIPSAEDEVNVACFHPSPGAGLVYGTKEGKLRIIQHNVADTASVGLNFLTRGTMLEEPTSTDSDLQMGPT</sequence>
<dbReference type="InterPro" id="IPR011047">
    <property type="entry name" value="Quinoprotein_ADH-like_sf"/>
</dbReference>
<feature type="compositionally biased region" description="Polar residues" evidence="4">
    <location>
        <begin position="652"/>
        <end position="669"/>
    </location>
</feature>
<reference evidence="6" key="2">
    <citation type="submission" date="2013-12" db="EMBL/GenBank/DDBJ databases">
        <authorList>
            <person name="Yu Y."/>
            <person name="Lee S."/>
            <person name="de Baynast K."/>
            <person name="Wissotski M."/>
            <person name="Liu L."/>
            <person name="Talag J."/>
            <person name="Goicoechea J."/>
            <person name="Angelova A."/>
            <person name="Jetty R."/>
            <person name="Kudrna D."/>
            <person name="Golser W."/>
            <person name="Rivera L."/>
            <person name="Zhang J."/>
            <person name="Wing R."/>
        </authorList>
    </citation>
    <scope>NUCLEOTIDE SEQUENCE</scope>
</reference>
<evidence type="ECO:0000256" key="3">
    <source>
        <dbReference type="PROSITE-ProRule" id="PRU00221"/>
    </source>
</evidence>
<dbReference type="GO" id="GO:0080008">
    <property type="term" value="C:Cul4-RING E3 ubiquitin ligase complex"/>
    <property type="evidence" value="ECO:0007669"/>
    <property type="project" value="TreeGrafter"/>
</dbReference>
<dbReference type="eggNOG" id="KOG0266">
    <property type="taxonomic scope" value="Eukaryota"/>
</dbReference>